<protein>
    <submittedName>
        <fullName evidence="2">Uncharacterized protein</fullName>
    </submittedName>
</protein>
<evidence type="ECO:0000313" key="2">
    <source>
        <dbReference type="EMBL" id="MPM43662.1"/>
    </source>
</evidence>
<comment type="caution">
    <text evidence="2">The sequence shown here is derived from an EMBL/GenBank/DDBJ whole genome shotgun (WGS) entry which is preliminary data.</text>
</comment>
<reference evidence="2" key="1">
    <citation type="submission" date="2019-08" db="EMBL/GenBank/DDBJ databases">
        <authorList>
            <person name="Kucharzyk K."/>
            <person name="Murdoch R.W."/>
            <person name="Higgins S."/>
            <person name="Loffler F."/>
        </authorList>
    </citation>
    <scope>NUCLEOTIDE SEQUENCE</scope>
</reference>
<feature type="compositionally biased region" description="Gly residues" evidence="1">
    <location>
        <begin position="169"/>
        <end position="185"/>
    </location>
</feature>
<feature type="compositionally biased region" description="Basic and acidic residues" evidence="1">
    <location>
        <begin position="139"/>
        <end position="150"/>
    </location>
</feature>
<gene>
    <name evidence="2" type="ORF">SDC9_90339</name>
</gene>
<accession>A0A644ZS34</accession>
<dbReference type="AlphaFoldDB" id="A0A644ZS34"/>
<dbReference type="EMBL" id="VSSQ01010188">
    <property type="protein sequence ID" value="MPM43662.1"/>
    <property type="molecule type" value="Genomic_DNA"/>
</dbReference>
<feature type="region of interest" description="Disordered" evidence="1">
    <location>
        <begin position="139"/>
        <end position="188"/>
    </location>
</feature>
<sequence>MQNVHARHGGKHFTGQMDGGAVARRCVGELARLLLGVSDDFLDRLVRALGGVHHQHVGHHGQQADGREVLHRVIAQLGVQRLVGGHADGGDHDGVAVARLLGHIVRTDVAARAGAVFHHHGLAQHAARLVAQRAGDHVHGASGRERHNPLDRLGGPVRVGLRHDAGGDQASGGHRGSSGHQGKGAAGEVHDRLSLGNLQVSGPPLGRARAPERAVSSYLAGSCTMAEGWLANGVTWMSMYGNSGRPDSNWCSSSLLATSNTL</sequence>
<evidence type="ECO:0000256" key="1">
    <source>
        <dbReference type="SAM" id="MobiDB-lite"/>
    </source>
</evidence>
<proteinExistence type="predicted"/>
<organism evidence="2">
    <name type="scientific">bioreactor metagenome</name>
    <dbReference type="NCBI Taxonomy" id="1076179"/>
    <lineage>
        <taxon>unclassified sequences</taxon>
        <taxon>metagenomes</taxon>
        <taxon>ecological metagenomes</taxon>
    </lineage>
</organism>
<name>A0A644ZS34_9ZZZZ</name>